<feature type="compositionally biased region" description="Low complexity" evidence="4">
    <location>
        <begin position="334"/>
        <end position="345"/>
    </location>
</feature>
<dbReference type="InterPro" id="IPR000073">
    <property type="entry name" value="AB_hydrolase_1"/>
</dbReference>
<sequence>MVLAGAQASTGLAAAQDPGNPARAGLQWQLCSTAAVDWPIENDTRTECAELTVPVDYAKPEGRKIKIAVSRVKATEGKSREAPIVSHLGGPGLSNITDSASMARRGLATLNTDHDLFALDLRGTGYSDHVDCGENPRTEPAPTAPEKKFKKADFDQQAEFNNRCAAVDPEFVRQITPENAARDIDRLRAALGAEKINFYGASFGTAIGMAYRSLFDRHTKRMWLDSVLPPTVHWPTMDGETEAAGNRSAAPFLAWLAQRDAEHHLGADESTVRSRLGDLRSELERKPRTGGGVRLDGNWVIEQVYRPQEEWADAAKSLVAVRDGGTPPTPPAPRAETAAPAPVRPLGLSNPRSRFNTLQYNAILCNTAAASRGFGELWAAREARREADPLTGGAHFSPWCAKWPYKVPAAKPAYGKSALQLSGHLYENVTPHVWAERARDATGGALLTLLDDGHATLPSSPCADKAITFFRTGRTVEGTCGGQQR</sequence>
<evidence type="ECO:0000256" key="3">
    <source>
        <dbReference type="ARBA" id="ARBA00022801"/>
    </source>
</evidence>
<evidence type="ECO:0008006" key="9">
    <source>
        <dbReference type="Google" id="ProtNLM"/>
    </source>
</evidence>
<feature type="region of interest" description="Disordered" evidence="4">
    <location>
        <begin position="322"/>
        <end position="346"/>
    </location>
</feature>
<evidence type="ECO:0000259" key="6">
    <source>
        <dbReference type="Pfam" id="PF08386"/>
    </source>
</evidence>
<accession>A0A1Q4VBV0</accession>
<dbReference type="InterPro" id="IPR029058">
    <property type="entry name" value="AB_hydrolase_fold"/>
</dbReference>
<dbReference type="AlphaFoldDB" id="A0A1Q4VBV0"/>
<proteinExistence type="inferred from homology"/>
<dbReference type="PANTHER" id="PTHR43248:SF29">
    <property type="entry name" value="TRIPEPTIDYL AMINOPEPTIDASE"/>
    <property type="match status" value="1"/>
</dbReference>
<comment type="caution">
    <text evidence="7">The sequence shown here is derived from an EMBL/GenBank/DDBJ whole genome shotgun (WGS) entry which is preliminary data.</text>
</comment>
<feature type="domain" description="Peptidase S33 tripeptidyl aminopeptidase-like C-terminal" evidence="6">
    <location>
        <begin position="399"/>
        <end position="475"/>
    </location>
</feature>
<keyword evidence="2" id="KW-0732">Signal</keyword>
<dbReference type="PANTHER" id="PTHR43248">
    <property type="entry name" value="2-SUCCINYL-6-HYDROXY-2,4-CYCLOHEXADIENE-1-CARBOXYLATE SYNTHASE"/>
    <property type="match status" value="1"/>
</dbReference>
<keyword evidence="8" id="KW-1185">Reference proteome</keyword>
<dbReference type="Proteomes" id="UP000186455">
    <property type="component" value="Unassembled WGS sequence"/>
</dbReference>
<dbReference type="InterPro" id="IPR051601">
    <property type="entry name" value="Serine_prot/Carboxylest_S33"/>
</dbReference>
<evidence type="ECO:0000256" key="1">
    <source>
        <dbReference type="ARBA" id="ARBA00010088"/>
    </source>
</evidence>
<name>A0A1Q4VBV0_9ACTN</name>
<dbReference type="Pfam" id="PF08386">
    <property type="entry name" value="Abhydrolase_4"/>
    <property type="match status" value="1"/>
</dbReference>
<feature type="domain" description="AB hydrolase-1" evidence="5">
    <location>
        <begin position="84"/>
        <end position="241"/>
    </location>
</feature>
<gene>
    <name evidence="7" type="ORF">AB852_12235</name>
</gene>
<comment type="similarity">
    <text evidence="1">Belongs to the peptidase S33 family.</text>
</comment>
<evidence type="ECO:0000256" key="2">
    <source>
        <dbReference type="ARBA" id="ARBA00022729"/>
    </source>
</evidence>
<dbReference type="InterPro" id="IPR013595">
    <property type="entry name" value="Pept_S33_TAP-like_C"/>
</dbReference>
<evidence type="ECO:0000256" key="4">
    <source>
        <dbReference type="SAM" id="MobiDB-lite"/>
    </source>
</evidence>
<dbReference type="Gene3D" id="3.40.50.1820">
    <property type="entry name" value="alpha/beta hydrolase"/>
    <property type="match status" value="1"/>
</dbReference>
<keyword evidence="3" id="KW-0378">Hydrolase</keyword>
<dbReference type="SUPFAM" id="SSF53474">
    <property type="entry name" value="alpha/beta-Hydrolases"/>
    <property type="match status" value="1"/>
</dbReference>
<evidence type="ECO:0000259" key="5">
    <source>
        <dbReference type="Pfam" id="PF00561"/>
    </source>
</evidence>
<dbReference type="STRING" id="1048205.AB852_12235"/>
<organism evidence="7 8">
    <name type="scientific">Streptomyces uncialis</name>
    <dbReference type="NCBI Taxonomy" id="1048205"/>
    <lineage>
        <taxon>Bacteria</taxon>
        <taxon>Bacillati</taxon>
        <taxon>Actinomycetota</taxon>
        <taxon>Actinomycetes</taxon>
        <taxon>Kitasatosporales</taxon>
        <taxon>Streptomycetaceae</taxon>
        <taxon>Streptomyces</taxon>
    </lineage>
</organism>
<evidence type="ECO:0000313" key="7">
    <source>
        <dbReference type="EMBL" id="OKH95283.1"/>
    </source>
</evidence>
<dbReference type="GO" id="GO:0016787">
    <property type="term" value="F:hydrolase activity"/>
    <property type="evidence" value="ECO:0007669"/>
    <property type="project" value="UniProtKB-KW"/>
</dbReference>
<dbReference type="Pfam" id="PF00561">
    <property type="entry name" value="Abhydrolase_1"/>
    <property type="match status" value="1"/>
</dbReference>
<dbReference type="EMBL" id="LFBV01000002">
    <property type="protein sequence ID" value="OKH95283.1"/>
    <property type="molecule type" value="Genomic_DNA"/>
</dbReference>
<evidence type="ECO:0000313" key="8">
    <source>
        <dbReference type="Proteomes" id="UP000186455"/>
    </source>
</evidence>
<protein>
    <recommendedName>
        <fullName evidence="9">Alpha/beta hydrolase</fullName>
    </recommendedName>
</protein>
<reference evidence="7 8" key="1">
    <citation type="submission" date="2015-06" db="EMBL/GenBank/DDBJ databases">
        <title>Cloning and characterization of the uncialamcin biosynthetic gene cluster.</title>
        <authorList>
            <person name="Yan X."/>
            <person name="Huang T."/>
            <person name="Ge H."/>
            <person name="Shen B."/>
        </authorList>
    </citation>
    <scope>NUCLEOTIDE SEQUENCE [LARGE SCALE GENOMIC DNA]</scope>
    <source>
        <strain evidence="7 8">DCA2648</strain>
    </source>
</reference>